<proteinExistence type="predicted"/>
<evidence type="ECO:0000313" key="2">
    <source>
        <dbReference type="Proteomes" id="UP000239549"/>
    </source>
</evidence>
<evidence type="ECO:0000313" key="1">
    <source>
        <dbReference type="EMBL" id="GBF32812.1"/>
    </source>
</evidence>
<sequence length="60" mass="7338">MFKKYTLCENWPTFMLKLNKEYRTNILYIVTLAKTTIILEEQRIVCEKFVCLRDANGRFW</sequence>
<name>A0A2L2X9U1_9FIRM</name>
<organism evidence="1 2">
    <name type="scientific">Desulfocucumis palustris</name>
    <dbReference type="NCBI Taxonomy" id="1898651"/>
    <lineage>
        <taxon>Bacteria</taxon>
        <taxon>Bacillati</taxon>
        <taxon>Bacillota</taxon>
        <taxon>Clostridia</taxon>
        <taxon>Eubacteriales</taxon>
        <taxon>Desulfocucumaceae</taxon>
        <taxon>Desulfocucumis</taxon>
    </lineage>
</organism>
<dbReference type="AlphaFoldDB" id="A0A2L2X9U1"/>
<dbReference type="EMBL" id="BFAV01000055">
    <property type="protein sequence ID" value="GBF32812.1"/>
    <property type="molecule type" value="Genomic_DNA"/>
</dbReference>
<comment type="caution">
    <text evidence="1">The sequence shown here is derived from an EMBL/GenBank/DDBJ whole genome shotgun (WGS) entry which is preliminary data.</text>
</comment>
<accession>A0A2L2X9U1</accession>
<reference evidence="2" key="1">
    <citation type="submission" date="2018-02" db="EMBL/GenBank/DDBJ databases">
        <title>Genome sequence of Desulfocucumis palustris strain NAW-5.</title>
        <authorList>
            <person name="Watanabe M."/>
            <person name="Kojima H."/>
            <person name="Fukui M."/>
        </authorList>
    </citation>
    <scope>NUCLEOTIDE SEQUENCE [LARGE SCALE GENOMIC DNA]</scope>
    <source>
        <strain evidence="2">NAW-5</strain>
    </source>
</reference>
<gene>
    <name evidence="1" type="ORF">DCCM_1008</name>
</gene>
<dbReference type="Proteomes" id="UP000239549">
    <property type="component" value="Unassembled WGS sequence"/>
</dbReference>
<keyword evidence="2" id="KW-1185">Reference proteome</keyword>
<protein>
    <submittedName>
        <fullName evidence="1">Uncharacterized protein</fullName>
    </submittedName>
</protein>